<accession>I1YFU6</accession>
<sequence>MSSISALQSAYQGIQNGVQRASQNSAELTKAAANGGDIISPSVALKQAELQVAVSARALEVTNDTLGTILDITV</sequence>
<evidence type="ECO:0000313" key="1">
    <source>
        <dbReference type="EMBL" id="AFJ01789.1"/>
    </source>
</evidence>
<keyword evidence="2" id="KW-1185">Reference proteome</keyword>
<proteinExistence type="predicted"/>
<dbReference type="Proteomes" id="UP000009145">
    <property type="component" value="Chromosome"/>
</dbReference>
<gene>
    <name evidence="1" type="ordered locus">Q7C_617</name>
</gene>
<evidence type="ECO:0000313" key="2">
    <source>
        <dbReference type="Proteomes" id="UP000009145"/>
    </source>
</evidence>
<organism evidence="1 2">
    <name type="scientific">Methylophaga frappieri (strain ATCC BAA-2434 / DSM 25690 / JAM7)</name>
    <dbReference type="NCBI Taxonomy" id="754477"/>
    <lineage>
        <taxon>Bacteria</taxon>
        <taxon>Pseudomonadati</taxon>
        <taxon>Pseudomonadota</taxon>
        <taxon>Gammaproteobacteria</taxon>
        <taxon>Thiotrichales</taxon>
        <taxon>Piscirickettsiaceae</taxon>
        <taxon>Methylophaga</taxon>
    </lineage>
</organism>
<dbReference type="EMBL" id="CP003380">
    <property type="protein sequence ID" value="AFJ01789.1"/>
    <property type="molecule type" value="Genomic_DNA"/>
</dbReference>
<dbReference type="RefSeq" id="WP_014703211.1">
    <property type="nucleotide sequence ID" value="NC_017856.1"/>
</dbReference>
<name>I1YFU6_METFJ</name>
<dbReference type="STRING" id="754477.Q7C_617"/>
<dbReference type="KEGG" id="mec:Q7C_617"/>
<dbReference type="HOGENOM" id="CLU_179399_3_0_6"/>
<dbReference type="OrthoDB" id="5609485at2"/>
<dbReference type="AlphaFoldDB" id="I1YFU6"/>
<protein>
    <submittedName>
        <fullName evidence="1">Uncharacterized protein</fullName>
    </submittedName>
</protein>
<dbReference type="PATRIC" id="fig|754477.3.peg.610"/>
<reference evidence="1 2" key="1">
    <citation type="journal article" date="2012" name="J. Bacteriol.">
        <title>Complete genome sequences of Methylophaga sp. strain JAM1 and Methylophaga sp. strain JAM7.</title>
        <authorList>
            <person name="Villeneuve C."/>
            <person name="Martineau C."/>
            <person name="Mauffrey F."/>
            <person name="Villemur R."/>
        </authorList>
    </citation>
    <scope>NUCLEOTIDE SEQUENCE [LARGE SCALE GENOMIC DNA]</scope>
    <source>
        <strain evidence="1 2">JAM7</strain>
    </source>
</reference>